<evidence type="ECO:0000256" key="6">
    <source>
        <dbReference type="ARBA" id="ARBA00023139"/>
    </source>
</evidence>
<evidence type="ECO:0000259" key="9">
    <source>
        <dbReference type="Pfam" id="PF25198"/>
    </source>
</evidence>
<dbReference type="Pfam" id="PF25198">
    <property type="entry name" value="Spore_GerAC_N"/>
    <property type="match status" value="1"/>
</dbReference>
<evidence type="ECO:0000256" key="3">
    <source>
        <dbReference type="ARBA" id="ARBA00022544"/>
    </source>
</evidence>
<evidence type="ECO:0000256" key="2">
    <source>
        <dbReference type="ARBA" id="ARBA00007886"/>
    </source>
</evidence>
<dbReference type="EMBL" id="CP147403">
    <property type="protein sequence ID" value="WXB87974.1"/>
    <property type="molecule type" value="Genomic_DNA"/>
</dbReference>
<dbReference type="Pfam" id="PF05504">
    <property type="entry name" value="Spore_GerAC"/>
    <property type="match status" value="1"/>
</dbReference>
<dbReference type="PROSITE" id="PS51257">
    <property type="entry name" value="PROKAR_LIPOPROTEIN"/>
    <property type="match status" value="1"/>
</dbReference>
<evidence type="ECO:0000256" key="4">
    <source>
        <dbReference type="ARBA" id="ARBA00022729"/>
    </source>
</evidence>
<keyword evidence="3" id="KW-0309">Germination</keyword>
<reference evidence="10 11" key="1">
    <citation type="submission" date="2024-02" db="EMBL/GenBank/DDBJ databases">
        <title>Seven novel Bacillus-like species.</title>
        <authorList>
            <person name="Liu G."/>
        </authorList>
    </citation>
    <scope>NUCLEOTIDE SEQUENCE [LARGE SCALE GENOMIC DNA]</scope>
    <source>
        <strain evidence="10 11">FJAT-53654</strain>
    </source>
</reference>
<comment type="similarity">
    <text evidence="2">Belongs to the GerABKC lipoprotein family.</text>
</comment>
<accession>A0ABZ2MRR6</accession>
<feature type="domain" description="Spore germination protein N-terminal" evidence="9">
    <location>
        <begin position="20"/>
        <end position="187"/>
    </location>
</feature>
<keyword evidence="5" id="KW-0472">Membrane</keyword>
<comment type="subcellular location">
    <subcellularLocation>
        <location evidence="1">Membrane</location>
        <topology evidence="1">Lipid-anchor</topology>
    </subcellularLocation>
</comment>
<keyword evidence="7" id="KW-0449">Lipoprotein</keyword>
<dbReference type="InterPro" id="IPR057336">
    <property type="entry name" value="GerAC_N"/>
</dbReference>
<evidence type="ECO:0000256" key="7">
    <source>
        <dbReference type="ARBA" id="ARBA00023288"/>
    </source>
</evidence>
<feature type="domain" description="Spore germination GerAC-like C-terminal" evidence="8">
    <location>
        <begin position="230"/>
        <end position="399"/>
    </location>
</feature>
<dbReference type="Gene3D" id="6.20.190.10">
    <property type="entry name" value="Nutrient germinant receptor protein C, domain 1"/>
    <property type="match status" value="1"/>
</dbReference>
<keyword evidence="6" id="KW-0564">Palmitate</keyword>
<dbReference type="PANTHER" id="PTHR35789:SF1">
    <property type="entry name" value="SPORE GERMINATION PROTEIN B3"/>
    <property type="match status" value="1"/>
</dbReference>
<dbReference type="Gene3D" id="3.30.300.210">
    <property type="entry name" value="Nutrient germinant receptor protein C, domain 3"/>
    <property type="match status" value="1"/>
</dbReference>
<dbReference type="PANTHER" id="PTHR35789">
    <property type="entry name" value="SPORE GERMINATION PROTEIN B3"/>
    <property type="match status" value="1"/>
</dbReference>
<dbReference type="NCBIfam" id="TIGR02887">
    <property type="entry name" value="spore_ger_x_C"/>
    <property type="match status" value="1"/>
</dbReference>
<keyword evidence="4" id="KW-0732">Signal</keyword>
<dbReference type="InterPro" id="IPR008844">
    <property type="entry name" value="Spore_GerAC-like"/>
</dbReference>
<evidence type="ECO:0000256" key="5">
    <source>
        <dbReference type="ARBA" id="ARBA00023136"/>
    </source>
</evidence>
<name>A0ABZ2MRR6_9BACI</name>
<evidence type="ECO:0000313" key="11">
    <source>
        <dbReference type="Proteomes" id="UP001368328"/>
    </source>
</evidence>
<evidence type="ECO:0000313" key="10">
    <source>
        <dbReference type="EMBL" id="WXB87974.1"/>
    </source>
</evidence>
<dbReference type="RefSeq" id="WP_338786929.1">
    <property type="nucleotide sequence ID" value="NZ_CP147403.1"/>
</dbReference>
<evidence type="ECO:0000259" key="8">
    <source>
        <dbReference type="Pfam" id="PF05504"/>
    </source>
</evidence>
<keyword evidence="11" id="KW-1185">Reference proteome</keyword>
<evidence type="ECO:0000256" key="1">
    <source>
        <dbReference type="ARBA" id="ARBA00004635"/>
    </source>
</evidence>
<sequence length="412" mass="47165">MKFKLISLISLVLFLTGCWDHKELEEISYVVAIGLDKSEDNKVEVTYQIANPEVGTSLTGSPPPNEQPFENITIIANDFLTARNTVNAFIGRQLSFSQTQVLIVSEELARSDEFIKMIYTGIRERELRKSVNLIVTKEKASEFIDINKPLLETRPHKFYQLMVNRARETGFVPPSDLLHFFQTTERDADLFPVIYATTKQDDIATKNKFEDEYKAGQIPLVNKNLAQFIGTALFKEGKMVGTLNGEETRIALILDPTIDIQDMLVTYVDPLEPKSRIACKVTVGRDMDINMTLDKPNSKIRIKVPITLEIIGVFSQIDYSTDIKKQKQLKDHIEDHLTKKVNENINKLKQVFGGEAYSWSLIAQRHFLTQKQYEDFNWMKSYPSFDIEATVKVTIEEFGQQVQTPKLKLVED</sequence>
<dbReference type="InterPro" id="IPR038501">
    <property type="entry name" value="Spore_GerAC_C_sf"/>
</dbReference>
<organism evidence="10 11">
    <name type="scientific">Metabacillus rhizosphaerae</name>
    <dbReference type="NCBI Taxonomy" id="3117747"/>
    <lineage>
        <taxon>Bacteria</taxon>
        <taxon>Bacillati</taxon>
        <taxon>Bacillota</taxon>
        <taxon>Bacilli</taxon>
        <taxon>Bacillales</taxon>
        <taxon>Bacillaceae</taxon>
        <taxon>Metabacillus</taxon>
    </lineage>
</organism>
<protein>
    <submittedName>
        <fullName evidence="10">Ger(X)C family spore germination protein</fullName>
    </submittedName>
</protein>
<gene>
    <name evidence="10" type="ORF">WCV66_22605</name>
</gene>
<proteinExistence type="inferred from homology"/>
<dbReference type="Proteomes" id="UP001368328">
    <property type="component" value="Chromosome"/>
</dbReference>
<dbReference type="InterPro" id="IPR046953">
    <property type="entry name" value="Spore_GerAC-like_C"/>
</dbReference>